<keyword evidence="6" id="KW-0812">Transmembrane</keyword>
<feature type="transmembrane region" description="Helical" evidence="6">
    <location>
        <begin position="649"/>
        <end position="668"/>
    </location>
</feature>
<evidence type="ECO:0000256" key="2">
    <source>
        <dbReference type="ARBA" id="ARBA00022741"/>
    </source>
</evidence>
<dbReference type="GO" id="GO:0007165">
    <property type="term" value="P:signal transduction"/>
    <property type="evidence" value="ECO:0007669"/>
    <property type="project" value="TreeGrafter"/>
</dbReference>
<dbReference type="Proteomes" id="UP000436088">
    <property type="component" value="Unassembled WGS sequence"/>
</dbReference>
<dbReference type="SMART" id="SM00220">
    <property type="entry name" value="S_TKc"/>
    <property type="match status" value="1"/>
</dbReference>
<dbReference type="GO" id="GO:0004672">
    <property type="term" value="F:protein kinase activity"/>
    <property type="evidence" value="ECO:0007669"/>
    <property type="project" value="InterPro"/>
</dbReference>
<accession>A0A6A2X4X4</accession>
<evidence type="ECO:0000313" key="8">
    <source>
        <dbReference type="EMBL" id="KAE8670173.1"/>
    </source>
</evidence>
<dbReference type="InterPro" id="IPR008271">
    <property type="entry name" value="Ser/Thr_kinase_AS"/>
</dbReference>
<dbReference type="AlphaFoldDB" id="A0A6A2X4X4"/>
<dbReference type="PROSITE" id="PS00107">
    <property type="entry name" value="PROTEIN_KINASE_ATP"/>
    <property type="match status" value="1"/>
</dbReference>
<feature type="domain" description="Protein kinase" evidence="7">
    <location>
        <begin position="3"/>
        <end position="256"/>
    </location>
</feature>
<protein>
    <submittedName>
        <fullName evidence="8">Invertase/pectin methylesterase inhibitor family protein</fullName>
    </submittedName>
</protein>
<feature type="transmembrane region" description="Helical" evidence="6">
    <location>
        <begin position="524"/>
        <end position="544"/>
    </location>
</feature>
<dbReference type="CDD" id="cd06606">
    <property type="entry name" value="STKc_MAPKKK"/>
    <property type="match status" value="1"/>
</dbReference>
<evidence type="ECO:0000256" key="4">
    <source>
        <dbReference type="ARBA" id="ARBA00022840"/>
    </source>
</evidence>
<keyword evidence="6" id="KW-0472">Membrane</keyword>
<dbReference type="Pfam" id="PF00069">
    <property type="entry name" value="Pkinase"/>
    <property type="match status" value="1"/>
</dbReference>
<dbReference type="InterPro" id="IPR027949">
    <property type="entry name" value="Chloroplast_duf"/>
</dbReference>
<dbReference type="SUPFAM" id="SSF56112">
    <property type="entry name" value="Protein kinase-like (PK-like)"/>
    <property type="match status" value="1"/>
</dbReference>
<gene>
    <name evidence="8" type="ORF">F3Y22_tig00112206pilonHSYRG00404</name>
</gene>
<dbReference type="InterPro" id="IPR052751">
    <property type="entry name" value="Plant_MAPKKK"/>
</dbReference>
<keyword evidence="1" id="KW-0808">Transferase</keyword>
<dbReference type="Pfam" id="PF14476">
    <property type="entry name" value="Chloroplast_duf"/>
    <property type="match status" value="2"/>
</dbReference>
<reference evidence="8" key="1">
    <citation type="submission" date="2019-09" db="EMBL/GenBank/DDBJ databases">
        <title>Draft genome information of white flower Hibiscus syriacus.</title>
        <authorList>
            <person name="Kim Y.-M."/>
        </authorList>
    </citation>
    <scope>NUCLEOTIDE SEQUENCE [LARGE SCALE GENOMIC DNA]</scope>
    <source>
        <strain evidence="8">YM2019G1</strain>
    </source>
</reference>
<dbReference type="PANTHER" id="PTHR48011:SF6">
    <property type="entry name" value="PROTEIN KINASE DOMAIN-CONTAINING PROTEIN"/>
    <property type="match status" value="1"/>
</dbReference>
<dbReference type="Gene3D" id="1.10.510.10">
    <property type="entry name" value="Transferase(Phosphotransferase) domain 1"/>
    <property type="match status" value="1"/>
</dbReference>
<proteinExistence type="predicted"/>
<evidence type="ECO:0000256" key="5">
    <source>
        <dbReference type="PROSITE-ProRule" id="PRU10141"/>
    </source>
</evidence>
<feature type="binding site" evidence="5">
    <location>
        <position position="32"/>
    </location>
    <ligand>
        <name>ATP</name>
        <dbReference type="ChEBI" id="CHEBI:30616"/>
    </ligand>
</feature>
<evidence type="ECO:0000259" key="7">
    <source>
        <dbReference type="PROSITE" id="PS50011"/>
    </source>
</evidence>
<dbReference type="GO" id="GO:0005524">
    <property type="term" value="F:ATP binding"/>
    <property type="evidence" value="ECO:0007669"/>
    <property type="project" value="UniProtKB-UniRule"/>
</dbReference>
<evidence type="ECO:0000313" key="9">
    <source>
        <dbReference type="Proteomes" id="UP000436088"/>
    </source>
</evidence>
<dbReference type="PROSITE" id="PS00108">
    <property type="entry name" value="PROTEIN_KINASE_ST"/>
    <property type="match status" value="1"/>
</dbReference>
<comment type="caution">
    <text evidence="8">The sequence shown here is derived from an EMBL/GenBank/DDBJ whole genome shotgun (WGS) entry which is preliminary data.</text>
</comment>
<organism evidence="8 9">
    <name type="scientific">Hibiscus syriacus</name>
    <name type="common">Rose of Sharon</name>
    <dbReference type="NCBI Taxonomy" id="106335"/>
    <lineage>
        <taxon>Eukaryota</taxon>
        <taxon>Viridiplantae</taxon>
        <taxon>Streptophyta</taxon>
        <taxon>Embryophyta</taxon>
        <taxon>Tracheophyta</taxon>
        <taxon>Spermatophyta</taxon>
        <taxon>Magnoliopsida</taxon>
        <taxon>eudicotyledons</taxon>
        <taxon>Gunneridae</taxon>
        <taxon>Pentapetalae</taxon>
        <taxon>rosids</taxon>
        <taxon>malvids</taxon>
        <taxon>Malvales</taxon>
        <taxon>Malvaceae</taxon>
        <taxon>Malvoideae</taxon>
        <taxon>Hibiscus</taxon>
    </lineage>
</organism>
<name>A0A6A2X4X4_HIBSY</name>
<feature type="transmembrane region" description="Helical" evidence="6">
    <location>
        <begin position="624"/>
        <end position="643"/>
    </location>
</feature>
<keyword evidence="4 5" id="KW-0067">ATP-binding</keyword>
<sequence>MDWTRGRTIGRGSTATVSIATVDQSGHLFAVKSCELSQSESLRKEQSILCTLSCPQVVAYKGCVISSENGKLLYNLFLEYAPSGTVTDAIQKHGGCLEEDMVRSYTRGILLGLEFLHSRRIVHCDIKGQNILVTDDGVKIADLGCARRADGTSGASWSVAGTPVYMAPEVARGEQQGFSADVWALGCTVIEMATGRAPWPDVGDPVSALYRIGYSNDALEIPNMISKQTRDFLSKCLRRDPAERWSATQLLSHDFVKESKEPVGSISETPNNVLHPHFWDSVEELETVQIASNKSLMERIRQLGEDNLVLSSKLPSWEYDENWVTVRNNVNLEVELLPNKLDHNFLHVDESTSRLSEDYEIVVDYYLTKNSGQNSLATNSERDESRHKLTSFAASRGRFQIVQLLLGSAALGSVIDLARRGKEAKYLPAKCNEATENDTELQRHILVIYPPHNWPELQIHSELGMGNKVIPSMQSSLRASNFLLSSSSNQISAALSVPKLPSIRVHCRYSGDAQQHRATPGNTLLLNSINTITLTAATMAGVMATGGAGVSVFSLKVASTLLFSAATGMLVLMNKIQPSQLVEEQRVMLEKIPESLEPAVWWPKRKDSEDYERLGNKALKMNKVLAASGPILTGIAALGSAFMDSSNGPWAAIMAAVAGALASAVNALENGGQVCMVFEMYRNNAGFFKHVQESIE</sequence>
<evidence type="ECO:0000256" key="6">
    <source>
        <dbReference type="SAM" id="Phobius"/>
    </source>
</evidence>
<keyword evidence="3" id="KW-0418">Kinase</keyword>
<keyword evidence="6" id="KW-1133">Transmembrane helix</keyword>
<dbReference type="InterPro" id="IPR011009">
    <property type="entry name" value="Kinase-like_dom_sf"/>
</dbReference>
<dbReference type="PANTHER" id="PTHR48011">
    <property type="entry name" value="CCR4-NOT TRANSCRIPTIONAL COMPLEX SUBUNIT CAF120-RELATED"/>
    <property type="match status" value="1"/>
</dbReference>
<evidence type="ECO:0000256" key="1">
    <source>
        <dbReference type="ARBA" id="ARBA00022679"/>
    </source>
</evidence>
<dbReference type="EMBL" id="VEPZ02001516">
    <property type="protein sequence ID" value="KAE8670173.1"/>
    <property type="molecule type" value="Genomic_DNA"/>
</dbReference>
<keyword evidence="9" id="KW-1185">Reference proteome</keyword>
<dbReference type="InterPro" id="IPR017441">
    <property type="entry name" value="Protein_kinase_ATP_BS"/>
</dbReference>
<keyword evidence="2 5" id="KW-0547">Nucleotide-binding</keyword>
<dbReference type="PROSITE" id="PS50011">
    <property type="entry name" value="PROTEIN_KINASE_DOM"/>
    <property type="match status" value="1"/>
</dbReference>
<dbReference type="InterPro" id="IPR000719">
    <property type="entry name" value="Prot_kinase_dom"/>
</dbReference>
<evidence type="ECO:0000256" key="3">
    <source>
        <dbReference type="ARBA" id="ARBA00022777"/>
    </source>
</evidence>